<dbReference type="RefSeq" id="XP_033525265.1">
    <property type="nucleotide sequence ID" value="XM_033670306.1"/>
</dbReference>
<evidence type="ECO:0000313" key="2">
    <source>
        <dbReference type="EMBL" id="KAF2130878.1"/>
    </source>
</evidence>
<dbReference type="Proteomes" id="UP000799771">
    <property type="component" value="Unassembled WGS sequence"/>
</dbReference>
<feature type="compositionally biased region" description="Basic and acidic residues" evidence="1">
    <location>
        <begin position="16"/>
        <end position="30"/>
    </location>
</feature>
<proteinExistence type="predicted"/>
<protein>
    <submittedName>
        <fullName evidence="2">Uncharacterized protein</fullName>
    </submittedName>
</protein>
<feature type="region of interest" description="Disordered" evidence="1">
    <location>
        <begin position="150"/>
        <end position="179"/>
    </location>
</feature>
<gene>
    <name evidence="2" type="ORF">P153DRAFT_384097</name>
</gene>
<feature type="compositionally biased region" description="Low complexity" evidence="1">
    <location>
        <begin position="327"/>
        <end position="342"/>
    </location>
</feature>
<name>A0A6A6AIG7_9PLEO</name>
<accession>A0A6A6AIG7</accession>
<sequence length="464" mass="51719">MTTAEQQRPRIFVTSKTDEARQRQAIENSKRHQQNWLQAEAARKQRKLDQTTSLQHSNAPNGLVRSQSAVPVQNSSQTNRNMAFSQTAQSRSRSAMDRPSRAYRNTPVPEIIVTSPQSTVSQHSQVRGGAVPDLSGVMTTVWTQPVLFEGSLQQTDDTEQKSRAGNRSADNHRTPVYSSRAQEWGTVGISSPALYAPQPQRPPPLILQSDMYTSQAQRLENLRHFLGQSGSRPDVLIPGQRDPSASFSPEYCIDSELHFPHSVTQFAHPICHMPNDRYRPINSSAQRYHSPSPEQRPGYPTPPPATPAQQRPHYTKQASPTNDSRTPRNNYPPTQPTTPTHYTTHHEPSANPTQPISSPATHLHNINQTASTLHPPSKHIAQPPSQHIPEPVHGRTPPPRPLSLHLPLPLHADPKIKRHLTPDLPMATTAKVNVERRARSATPSVLPKTRVLTDGRGRYVGRTR</sequence>
<feature type="compositionally biased region" description="Polar residues" evidence="1">
    <location>
        <begin position="281"/>
        <end position="293"/>
    </location>
</feature>
<dbReference type="GeneID" id="54410738"/>
<feature type="region of interest" description="Disordered" evidence="1">
    <location>
        <begin position="277"/>
        <end position="403"/>
    </location>
</feature>
<dbReference type="AlphaFoldDB" id="A0A6A6AIG7"/>
<organism evidence="2 3">
    <name type="scientific">Dothidotthia symphoricarpi CBS 119687</name>
    <dbReference type="NCBI Taxonomy" id="1392245"/>
    <lineage>
        <taxon>Eukaryota</taxon>
        <taxon>Fungi</taxon>
        <taxon>Dikarya</taxon>
        <taxon>Ascomycota</taxon>
        <taxon>Pezizomycotina</taxon>
        <taxon>Dothideomycetes</taxon>
        <taxon>Pleosporomycetidae</taxon>
        <taxon>Pleosporales</taxon>
        <taxon>Dothidotthiaceae</taxon>
        <taxon>Dothidotthia</taxon>
    </lineage>
</organism>
<feature type="compositionally biased region" description="Polar residues" evidence="1">
    <location>
        <begin position="350"/>
        <end position="374"/>
    </location>
</feature>
<evidence type="ECO:0000313" key="3">
    <source>
        <dbReference type="Proteomes" id="UP000799771"/>
    </source>
</evidence>
<dbReference type="EMBL" id="ML977503">
    <property type="protein sequence ID" value="KAF2130878.1"/>
    <property type="molecule type" value="Genomic_DNA"/>
</dbReference>
<reference evidence="2" key="1">
    <citation type="journal article" date="2020" name="Stud. Mycol.">
        <title>101 Dothideomycetes genomes: a test case for predicting lifestyles and emergence of pathogens.</title>
        <authorList>
            <person name="Haridas S."/>
            <person name="Albert R."/>
            <person name="Binder M."/>
            <person name="Bloem J."/>
            <person name="Labutti K."/>
            <person name="Salamov A."/>
            <person name="Andreopoulos B."/>
            <person name="Baker S."/>
            <person name="Barry K."/>
            <person name="Bills G."/>
            <person name="Bluhm B."/>
            <person name="Cannon C."/>
            <person name="Castanera R."/>
            <person name="Culley D."/>
            <person name="Daum C."/>
            <person name="Ezra D."/>
            <person name="Gonzalez J."/>
            <person name="Henrissat B."/>
            <person name="Kuo A."/>
            <person name="Liang C."/>
            <person name="Lipzen A."/>
            <person name="Lutzoni F."/>
            <person name="Magnuson J."/>
            <person name="Mondo S."/>
            <person name="Nolan M."/>
            <person name="Ohm R."/>
            <person name="Pangilinan J."/>
            <person name="Park H.-J."/>
            <person name="Ramirez L."/>
            <person name="Alfaro M."/>
            <person name="Sun H."/>
            <person name="Tritt A."/>
            <person name="Yoshinaga Y."/>
            <person name="Zwiers L.-H."/>
            <person name="Turgeon B."/>
            <person name="Goodwin S."/>
            <person name="Spatafora J."/>
            <person name="Crous P."/>
            <person name="Grigoriev I."/>
        </authorList>
    </citation>
    <scope>NUCLEOTIDE SEQUENCE</scope>
    <source>
        <strain evidence="2">CBS 119687</strain>
    </source>
</reference>
<keyword evidence="3" id="KW-1185">Reference proteome</keyword>
<evidence type="ECO:0000256" key="1">
    <source>
        <dbReference type="SAM" id="MobiDB-lite"/>
    </source>
</evidence>
<feature type="region of interest" description="Disordered" evidence="1">
    <location>
        <begin position="1"/>
        <end position="108"/>
    </location>
</feature>
<feature type="compositionally biased region" description="Polar residues" evidence="1">
    <location>
        <begin position="50"/>
        <end position="93"/>
    </location>
</feature>